<dbReference type="AlphaFoldDB" id="A0A1Y2ILV1"/>
<feature type="compositionally biased region" description="Basic and acidic residues" evidence="1">
    <location>
        <begin position="79"/>
        <end position="88"/>
    </location>
</feature>
<keyword evidence="3" id="KW-1185">Reference proteome</keyword>
<proteinExistence type="predicted"/>
<dbReference type="EMBL" id="KZ084107">
    <property type="protein sequence ID" value="OSD02090.1"/>
    <property type="molecule type" value="Genomic_DNA"/>
</dbReference>
<evidence type="ECO:0000313" key="2">
    <source>
        <dbReference type="EMBL" id="OSD02090.1"/>
    </source>
</evidence>
<dbReference type="Proteomes" id="UP000193067">
    <property type="component" value="Unassembled WGS sequence"/>
</dbReference>
<sequence>MILRVRQEKELRFRSGKLIDRLDIACAQRRTRSVLESSSSPRHPSTLKRQRVSLEARGRATRRPRSQVDRGDNGSQRRAGHERESIDD</sequence>
<organism evidence="2 3">
    <name type="scientific">Trametes coccinea (strain BRFM310)</name>
    <name type="common">Pycnoporus coccineus</name>
    <dbReference type="NCBI Taxonomy" id="1353009"/>
    <lineage>
        <taxon>Eukaryota</taxon>
        <taxon>Fungi</taxon>
        <taxon>Dikarya</taxon>
        <taxon>Basidiomycota</taxon>
        <taxon>Agaricomycotina</taxon>
        <taxon>Agaricomycetes</taxon>
        <taxon>Polyporales</taxon>
        <taxon>Polyporaceae</taxon>
        <taxon>Trametes</taxon>
    </lineage>
</organism>
<accession>A0A1Y2ILV1</accession>
<evidence type="ECO:0000256" key="1">
    <source>
        <dbReference type="SAM" id="MobiDB-lite"/>
    </source>
</evidence>
<reference evidence="2 3" key="1">
    <citation type="journal article" date="2015" name="Biotechnol. Biofuels">
        <title>Enhanced degradation of softwood versus hardwood by the white-rot fungus Pycnoporus coccineus.</title>
        <authorList>
            <person name="Couturier M."/>
            <person name="Navarro D."/>
            <person name="Chevret D."/>
            <person name="Henrissat B."/>
            <person name="Piumi F."/>
            <person name="Ruiz-Duenas F.J."/>
            <person name="Martinez A.T."/>
            <person name="Grigoriev I.V."/>
            <person name="Riley R."/>
            <person name="Lipzen A."/>
            <person name="Berrin J.G."/>
            <person name="Master E.R."/>
            <person name="Rosso M.N."/>
        </authorList>
    </citation>
    <scope>NUCLEOTIDE SEQUENCE [LARGE SCALE GENOMIC DNA]</scope>
    <source>
        <strain evidence="2 3">BRFM310</strain>
    </source>
</reference>
<feature type="compositionally biased region" description="Polar residues" evidence="1">
    <location>
        <begin position="34"/>
        <end position="43"/>
    </location>
</feature>
<evidence type="ECO:0000313" key="3">
    <source>
        <dbReference type="Proteomes" id="UP000193067"/>
    </source>
</evidence>
<name>A0A1Y2ILV1_TRAC3</name>
<gene>
    <name evidence="2" type="ORF">PYCCODRAFT_441520</name>
</gene>
<protein>
    <submittedName>
        <fullName evidence="2">Uncharacterized protein</fullName>
    </submittedName>
</protein>
<feature type="region of interest" description="Disordered" evidence="1">
    <location>
        <begin position="30"/>
        <end position="88"/>
    </location>
</feature>